<feature type="binding site" evidence="10">
    <location>
        <position position="122"/>
    </location>
    <ligand>
        <name>FAD</name>
        <dbReference type="ChEBI" id="CHEBI:57692"/>
    </ligand>
</feature>
<dbReference type="NCBIfam" id="NF004776">
    <property type="entry name" value="PRK06116.1"/>
    <property type="match status" value="1"/>
</dbReference>
<keyword evidence="16" id="KW-1185">Reference proteome</keyword>
<dbReference type="Pfam" id="PF02852">
    <property type="entry name" value="Pyr_redox_dim"/>
    <property type="match status" value="1"/>
</dbReference>
<evidence type="ECO:0000313" key="16">
    <source>
        <dbReference type="Proteomes" id="UP000028945"/>
    </source>
</evidence>
<comment type="similarity">
    <text evidence="1 12">Belongs to the class-I pyridine nucleotide-disulfide oxidoreductase family.</text>
</comment>
<keyword evidence="8 12" id="KW-0676">Redox-active center</keyword>
<keyword evidence="7" id="KW-1015">Disulfide bond</keyword>
<sequence length="463" mass="50350">MNNRYDVVVLGAGSGGVRAARMAAQLGKNVAVVECSALGGTCVNVGCIPKKLYSYAAHYAHDFQESRGFGWSWEEADRKKEFNPTLNWDVLKAQKTKEITRLNTVYQGLLEKAGVDIIHGKGRIDGPNTVVVETENEKKILNTDRILIATGGRPVQPDIPGKEYVLTSNEIFDLPEFPKKLLIVGGGYIASEFASIFQGLGAKVIQTYRGDQLLRGFDQDVRQFITKEMMNAGVDVRTGTEVERVNLLDDGQKQVLLSTGDIIEVDQVLYAIGREPNLEGLGFKELGGEIGPKGEIQVNEYFATSIEGIDAIGDVIGGIQLTPVALAQAMVWVDNHFGRKSNLILDMMNVPTAVFTHPEIATIGLTEEQARQRYGDVQIFKSDFRPLKHTLSGANTRALMKLMVNSADQKVIGLHIVCEGAAEIAQGFAVAMKAGLTKADFDATIGIHPSAAEELVTMRTPSA</sequence>
<evidence type="ECO:0000256" key="12">
    <source>
        <dbReference type="RuleBase" id="RU003691"/>
    </source>
</evidence>
<dbReference type="RefSeq" id="WP_038500428.1">
    <property type="nucleotide sequence ID" value="NZ_AFWK01000021.1"/>
</dbReference>
<protein>
    <submittedName>
        <fullName evidence="15">Glutathione reductase</fullName>
    </submittedName>
</protein>
<keyword evidence="3 12" id="KW-0285">Flavoprotein</keyword>
<evidence type="ECO:0000259" key="14">
    <source>
        <dbReference type="Pfam" id="PF07992"/>
    </source>
</evidence>
<feature type="domain" description="FAD/NAD(P)-binding" evidence="14">
    <location>
        <begin position="5"/>
        <end position="329"/>
    </location>
</feature>
<evidence type="ECO:0000256" key="5">
    <source>
        <dbReference type="ARBA" id="ARBA00022857"/>
    </source>
</evidence>
<dbReference type="GO" id="GO:0034599">
    <property type="term" value="P:cellular response to oxidative stress"/>
    <property type="evidence" value="ECO:0007669"/>
    <property type="project" value="TreeGrafter"/>
</dbReference>
<feature type="binding site" evidence="10">
    <location>
        <position position="273"/>
    </location>
    <ligand>
        <name>NAD(+)</name>
        <dbReference type="ChEBI" id="CHEBI:57540"/>
    </ligand>
</feature>
<dbReference type="Gene3D" id="3.50.50.60">
    <property type="entry name" value="FAD/NAD(P)-binding domain"/>
    <property type="match status" value="2"/>
</dbReference>
<dbReference type="GO" id="GO:0006749">
    <property type="term" value="P:glutathione metabolic process"/>
    <property type="evidence" value="ECO:0007669"/>
    <property type="project" value="TreeGrafter"/>
</dbReference>
<feature type="disulfide bond" description="Redox-active" evidence="11">
    <location>
        <begin position="42"/>
        <end position="47"/>
    </location>
</feature>
<keyword evidence="5" id="KW-0521">NADP</keyword>
<evidence type="ECO:0000256" key="8">
    <source>
        <dbReference type="ARBA" id="ARBA00023284"/>
    </source>
</evidence>
<feature type="domain" description="Pyridine nucleotide-disulphide oxidoreductase dimerisation" evidence="13">
    <location>
        <begin position="350"/>
        <end position="458"/>
    </location>
</feature>
<evidence type="ECO:0000256" key="4">
    <source>
        <dbReference type="ARBA" id="ARBA00022827"/>
    </source>
</evidence>
<organism evidence="15 16">
    <name type="scientific">Basilea psittacipulmonis DSM 24701</name>
    <dbReference type="NCBI Taxonomy" id="1072685"/>
    <lineage>
        <taxon>Bacteria</taxon>
        <taxon>Pseudomonadati</taxon>
        <taxon>Pseudomonadota</taxon>
        <taxon>Betaproteobacteria</taxon>
        <taxon>Burkholderiales</taxon>
        <taxon>Alcaligenaceae</taxon>
        <taxon>Basilea</taxon>
    </lineage>
</organism>
<evidence type="ECO:0000256" key="3">
    <source>
        <dbReference type="ARBA" id="ARBA00022630"/>
    </source>
</evidence>
<evidence type="ECO:0000256" key="6">
    <source>
        <dbReference type="ARBA" id="ARBA00023002"/>
    </source>
</evidence>
<reference evidence="15 16" key="1">
    <citation type="journal article" date="2014" name="BMC Genomics">
        <title>A genomic perspective on a new bacterial genus and species from the Alcaligenaceae family, Basilea psittacipulmonis.</title>
        <authorList>
            <person name="Whiteson K.L."/>
            <person name="Hernandez D."/>
            <person name="Lazarevic V."/>
            <person name="Gaia N."/>
            <person name="Farinelli L."/>
            <person name="Francois P."/>
            <person name="Pilo P."/>
            <person name="Frey J."/>
            <person name="Schrenzel J."/>
        </authorList>
    </citation>
    <scope>NUCLEOTIDE SEQUENCE [LARGE SCALE GENOMIC DNA]</scope>
    <source>
        <strain evidence="15 16">DSM 24701</strain>
    </source>
</reference>
<evidence type="ECO:0000256" key="7">
    <source>
        <dbReference type="ARBA" id="ARBA00023157"/>
    </source>
</evidence>
<dbReference type="OrthoDB" id="178496at2"/>
<dbReference type="InterPro" id="IPR023753">
    <property type="entry name" value="FAD/NAD-binding_dom"/>
</dbReference>
<evidence type="ECO:0000256" key="10">
    <source>
        <dbReference type="PIRSR" id="PIRSR000350-3"/>
    </source>
</evidence>
<name>A0A077DDR5_9BURK</name>
<dbReference type="Gene3D" id="3.30.390.30">
    <property type="match status" value="1"/>
</dbReference>
<dbReference type="Proteomes" id="UP000028945">
    <property type="component" value="Chromosome"/>
</dbReference>
<dbReference type="eggNOG" id="COG1249">
    <property type="taxonomic scope" value="Bacteria"/>
</dbReference>
<evidence type="ECO:0000256" key="9">
    <source>
        <dbReference type="PIRSR" id="PIRSR000350-2"/>
    </source>
</evidence>
<evidence type="ECO:0000256" key="1">
    <source>
        <dbReference type="ARBA" id="ARBA00007532"/>
    </source>
</evidence>
<feature type="active site" description="Proton acceptor" evidence="9">
    <location>
        <position position="448"/>
    </location>
</feature>
<evidence type="ECO:0000256" key="2">
    <source>
        <dbReference type="ARBA" id="ARBA00011738"/>
    </source>
</evidence>
<accession>A0A077DDR5</accession>
<dbReference type="HOGENOM" id="CLU_016755_2_1_4"/>
<dbReference type="InterPro" id="IPR001100">
    <property type="entry name" value="Pyr_nuc-diS_OxRdtase"/>
</dbReference>
<dbReference type="FunFam" id="3.50.50.60:FF:000051">
    <property type="entry name" value="Glutathione reductase"/>
    <property type="match status" value="1"/>
</dbReference>
<dbReference type="InterPro" id="IPR012999">
    <property type="entry name" value="Pyr_OxRdtase_I_AS"/>
</dbReference>
<comment type="cofactor">
    <cofactor evidence="10">
        <name>FAD</name>
        <dbReference type="ChEBI" id="CHEBI:57692"/>
    </cofactor>
    <text evidence="10">Binds 1 FAD per subunit.</text>
</comment>
<gene>
    <name evidence="15" type="ORF">IX83_06540</name>
</gene>
<dbReference type="SUPFAM" id="SSF55424">
    <property type="entry name" value="FAD/NAD-linked reductases, dimerisation (C-terminal) domain"/>
    <property type="match status" value="1"/>
</dbReference>
<feature type="binding site" evidence="10">
    <location>
        <position position="314"/>
    </location>
    <ligand>
        <name>FAD</name>
        <dbReference type="ChEBI" id="CHEBI:57692"/>
    </ligand>
</feature>
<feature type="binding site" evidence="10">
    <location>
        <begin position="185"/>
        <end position="192"/>
    </location>
    <ligand>
        <name>NAD(+)</name>
        <dbReference type="ChEBI" id="CHEBI:57540"/>
    </ligand>
</feature>
<dbReference type="PROSITE" id="PS00076">
    <property type="entry name" value="PYRIDINE_REDOX_1"/>
    <property type="match status" value="1"/>
</dbReference>
<dbReference type="SUPFAM" id="SSF51905">
    <property type="entry name" value="FAD/NAD(P)-binding domain"/>
    <property type="match status" value="1"/>
</dbReference>
<dbReference type="InterPro" id="IPR046952">
    <property type="entry name" value="GSHR/TRXR-like"/>
</dbReference>
<dbReference type="PRINTS" id="PR00411">
    <property type="entry name" value="PNDRDTASEI"/>
</dbReference>
<dbReference type="GO" id="GO:0004362">
    <property type="term" value="F:glutathione-disulfide reductase (NADPH) activity"/>
    <property type="evidence" value="ECO:0007669"/>
    <property type="project" value="TreeGrafter"/>
</dbReference>
<dbReference type="PANTHER" id="PTHR42737:SF2">
    <property type="entry name" value="GLUTATHIONE REDUCTASE"/>
    <property type="match status" value="1"/>
</dbReference>
<keyword evidence="10" id="KW-0520">NAD</keyword>
<dbReference type="STRING" id="1072685.IX83_06540"/>
<dbReference type="InterPro" id="IPR004099">
    <property type="entry name" value="Pyr_nucl-diS_OxRdtase_dimer"/>
</dbReference>
<dbReference type="InterPro" id="IPR036188">
    <property type="entry name" value="FAD/NAD-bd_sf"/>
</dbReference>
<dbReference type="AlphaFoldDB" id="A0A077DDR5"/>
<dbReference type="EMBL" id="CP009238">
    <property type="protein sequence ID" value="AIL33015.1"/>
    <property type="molecule type" value="Genomic_DNA"/>
</dbReference>
<dbReference type="PANTHER" id="PTHR42737">
    <property type="entry name" value="GLUTATHIONE REDUCTASE"/>
    <property type="match status" value="1"/>
</dbReference>
<keyword evidence="10" id="KW-0547">Nucleotide-binding</keyword>
<dbReference type="InterPro" id="IPR016156">
    <property type="entry name" value="FAD/NAD-linked_Rdtase_dimer_sf"/>
</dbReference>
<keyword evidence="6 12" id="KW-0560">Oxidoreductase</keyword>
<evidence type="ECO:0000256" key="11">
    <source>
        <dbReference type="PIRSR" id="PIRSR000350-4"/>
    </source>
</evidence>
<dbReference type="GO" id="GO:0045454">
    <property type="term" value="P:cell redox homeostasis"/>
    <property type="evidence" value="ECO:0007669"/>
    <property type="project" value="InterPro"/>
</dbReference>
<dbReference type="GO" id="GO:0005829">
    <property type="term" value="C:cytosol"/>
    <property type="evidence" value="ECO:0007669"/>
    <property type="project" value="TreeGrafter"/>
</dbReference>
<feature type="binding site" evidence="10">
    <location>
        <position position="51"/>
    </location>
    <ligand>
        <name>FAD</name>
        <dbReference type="ChEBI" id="CHEBI:57692"/>
    </ligand>
</feature>
<dbReference type="KEGG" id="bpsi:IX83_06540"/>
<comment type="subunit">
    <text evidence="2">Homodimer.</text>
</comment>
<evidence type="ECO:0000313" key="15">
    <source>
        <dbReference type="EMBL" id="AIL33015.1"/>
    </source>
</evidence>
<proteinExistence type="inferred from homology"/>
<dbReference type="GO" id="GO:0050660">
    <property type="term" value="F:flavin adenine dinucleotide binding"/>
    <property type="evidence" value="ECO:0007669"/>
    <property type="project" value="InterPro"/>
</dbReference>
<dbReference type="PIRSF" id="PIRSF000350">
    <property type="entry name" value="Mercury_reductase_MerA"/>
    <property type="match status" value="1"/>
</dbReference>
<dbReference type="PRINTS" id="PR00368">
    <property type="entry name" value="FADPNR"/>
</dbReference>
<dbReference type="Pfam" id="PF07992">
    <property type="entry name" value="Pyr_redox_2"/>
    <property type="match status" value="1"/>
</dbReference>
<evidence type="ECO:0000259" key="13">
    <source>
        <dbReference type="Pfam" id="PF02852"/>
    </source>
</evidence>
<keyword evidence="4 10" id="KW-0274">FAD</keyword>